<sequence>MRKRAASNLADEGSEETQKKPKKLKVGYYFEKYNDMKPSNLTFKVIDGIRYLDPYWSAFGCYAKGRWIGREVSEVFVTEFIGLNKYYPKAAIRMGRVFVNEKQMTDPNYKLRNNDRIIHLGIILADTERWLRDWSAEDNAQDYWLESVSQARQDHFWGTHFRQRPKYRHGIQKAIEANKLKKEYICKVDGIFPDGDVECREPIGILSKSMGIQCIREDGKKSVSTFTRLYANESDNTSIVRVRIETGRTHQIRVHLQYLGYPIIGDKFYNDLVWGPEKGKSAAYGKSLEELQVAVQDRHTVSVWHENEDPEYEKHLEKISSNPTQQPEQIDLEKLCLDDLPLKDSICLGCHVTKRLPEVDYFGLKLHCWRYKGMTGNSKHLCRNGLDIRETIRMNNQKSSL</sequence>
<evidence type="ECO:0000313" key="4">
    <source>
        <dbReference type="WBParaSite" id="jg8815"/>
    </source>
</evidence>
<dbReference type="Pfam" id="PF00849">
    <property type="entry name" value="PseudoU_synth_2"/>
    <property type="match status" value="1"/>
</dbReference>
<dbReference type="InterPro" id="IPR006145">
    <property type="entry name" value="PsdUridine_synth_RsuA/RluA"/>
</dbReference>
<dbReference type="PANTHER" id="PTHR21600">
    <property type="entry name" value="MITOCHONDRIAL RNA PSEUDOURIDINE SYNTHASE"/>
    <property type="match status" value="1"/>
</dbReference>
<dbReference type="InterPro" id="IPR050188">
    <property type="entry name" value="RluA_PseudoU_synthase"/>
</dbReference>
<dbReference type="InterPro" id="IPR020103">
    <property type="entry name" value="PsdUridine_synth_cat_dom_sf"/>
</dbReference>
<name>A0A915EQT1_9BILA</name>
<proteinExistence type="predicted"/>
<accession>A0A915EQT1</accession>
<dbReference type="AlphaFoldDB" id="A0A915EQT1"/>
<dbReference type="Gene3D" id="3.30.2350.10">
    <property type="entry name" value="Pseudouridine synthase"/>
    <property type="match status" value="1"/>
</dbReference>
<dbReference type="GO" id="GO:0003723">
    <property type="term" value="F:RNA binding"/>
    <property type="evidence" value="ECO:0007669"/>
    <property type="project" value="UniProtKB-KW"/>
</dbReference>
<dbReference type="GO" id="GO:0000455">
    <property type="term" value="P:enzyme-directed rRNA pseudouridine synthesis"/>
    <property type="evidence" value="ECO:0007669"/>
    <property type="project" value="TreeGrafter"/>
</dbReference>
<dbReference type="PANTHER" id="PTHR21600:SF40">
    <property type="entry name" value="PSEUDOURIDYLATE SYNTHASE RPUSD2"/>
    <property type="match status" value="1"/>
</dbReference>
<dbReference type="Proteomes" id="UP000887574">
    <property type="component" value="Unplaced"/>
</dbReference>
<dbReference type="SUPFAM" id="SSF55120">
    <property type="entry name" value="Pseudouridine synthase"/>
    <property type="match status" value="1"/>
</dbReference>
<dbReference type="WBParaSite" id="jg8815">
    <property type="protein sequence ID" value="jg8815"/>
    <property type="gene ID" value="jg8815"/>
</dbReference>
<evidence type="ECO:0000256" key="1">
    <source>
        <dbReference type="PROSITE-ProRule" id="PRU00182"/>
    </source>
</evidence>
<dbReference type="GO" id="GO:0009982">
    <property type="term" value="F:pseudouridine synthase activity"/>
    <property type="evidence" value="ECO:0007669"/>
    <property type="project" value="InterPro"/>
</dbReference>
<keyword evidence="1" id="KW-0694">RNA-binding</keyword>
<evidence type="ECO:0000313" key="3">
    <source>
        <dbReference type="Proteomes" id="UP000887574"/>
    </source>
</evidence>
<feature type="domain" description="Pseudouridine synthase RsuA/RluA-like" evidence="2">
    <location>
        <begin position="166"/>
        <end position="257"/>
    </location>
</feature>
<evidence type="ECO:0000259" key="2">
    <source>
        <dbReference type="Pfam" id="PF00849"/>
    </source>
</evidence>
<reference evidence="4" key="1">
    <citation type="submission" date="2022-11" db="UniProtKB">
        <authorList>
            <consortium name="WormBaseParasite"/>
        </authorList>
    </citation>
    <scope>IDENTIFICATION</scope>
</reference>
<organism evidence="3 4">
    <name type="scientific">Ditylenchus dipsaci</name>
    <dbReference type="NCBI Taxonomy" id="166011"/>
    <lineage>
        <taxon>Eukaryota</taxon>
        <taxon>Metazoa</taxon>
        <taxon>Ecdysozoa</taxon>
        <taxon>Nematoda</taxon>
        <taxon>Chromadorea</taxon>
        <taxon>Rhabditida</taxon>
        <taxon>Tylenchina</taxon>
        <taxon>Tylenchomorpha</taxon>
        <taxon>Sphaerularioidea</taxon>
        <taxon>Anguinidae</taxon>
        <taxon>Anguininae</taxon>
        <taxon>Ditylenchus</taxon>
    </lineage>
</organism>
<dbReference type="PROSITE" id="PS50889">
    <property type="entry name" value="S4"/>
    <property type="match status" value="1"/>
</dbReference>
<dbReference type="CDD" id="cd00165">
    <property type="entry name" value="S4"/>
    <property type="match status" value="1"/>
</dbReference>
<protein>
    <submittedName>
        <fullName evidence="4">Pseudouridine synthase RsuA/RluA-like domain-containing protein</fullName>
    </submittedName>
</protein>
<keyword evidence="3" id="KW-1185">Reference proteome</keyword>